<dbReference type="InterPro" id="IPR022441">
    <property type="entry name" value="Para_beta_helix_rpt-2"/>
</dbReference>
<sequence length="224" mass="23800">TVENNTVNGKPLVYLENTSNQTITDAGQVILVNCDNITLANLNLSNASVGVELCGTNNSRIMNNTVSDNMLGIALTESSSGNTLTNNTVNKNGAAGIYLASSSNDNTVRNNIANSNTIWGIWLDSSNNNTIYNNYFDNLDNARDNGNNTWNTTNTTGPNIVGGPYLGGNYWSDYSGNDTNGDGFGDTPYNNITGDSNKDYLPLVPAAATLVGYVNFTGRDPNGT</sequence>
<feature type="domain" description="Periplasmic copper-binding protein NosD beta helix" evidence="1">
    <location>
        <begin position="3"/>
        <end position="176"/>
    </location>
</feature>
<dbReference type="InterPro" id="IPR012334">
    <property type="entry name" value="Pectin_lyas_fold"/>
</dbReference>
<dbReference type="SUPFAM" id="SSF51126">
    <property type="entry name" value="Pectin lyase-like"/>
    <property type="match status" value="1"/>
</dbReference>
<dbReference type="SMART" id="SM00710">
    <property type="entry name" value="PbH1"/>
    <property type="match status" value="5"/>
</dbReference>
<proteinExistence type="predicted"/>
<accession>X0Z3T1</accession>
<dbReference type="Gene3D" id="2.160.20.10">
    <property type="entry name" value="Single-stranded right-handed beta-helix, Pectin lyase-like"/>
    <property type="match status" value="1"/>
</dbReference>
<comment type="caution">
    <text evidence="2">The sequence shown here is derived from an EMBL/GenBank/DDBJ whole genome shotgun (WGS) entry which is preliminary data.</text>
</comment>
<feature type="non-terminal residue" evidence="2">
    <location>
        <position position="224"/>
    </location>
</feature>
<dbReference type="AlphaFoldDB" id="X0Z3T1"/>
<evidence type="ECO:0000313" key="2">
    <source>
        <dbReference type="EMBL" id="GAG53102.1"/>
    </source>
</evidence>
<dbReference type="InterPro" id="IPR011050">
    <property type="entry name" value="Pectin_lyase_fold/virulence"/>
</dbReference>
<name>X0Z3T1_9ZZZZ</name>
<dbReference type="InterPro" id="IPR006626">
    <property type="entry name" value="PbH1"/>
</dbReference>
<gene>
    <name evidence="2" type="ORF">S01H1_79638</name>
</gene>
<dbReference type="InterPro" id="IPR007742">
    <property type="entry name" value="NosD_dom"/>
</dbReference>
<dbReference type="NCBIfam" id="TIGR03804">
    <property type="entry name" value="para_beta_helix"/>
    <property type="match status" value="2"/>
</dbReference>
<protein>
    <recommendedName>
        <fullName evidence="1">Periplasmic copper-binding protein NosD beta helix domain-containing protein</fullName>
    </recommendedName>
</protein>
<reference evidence="2" key="1">
    <citation type="journal article" date="2014" name="Front. Microbiol.">
        <title>High frequency of phylogenetically diverse reductive dehalogenase-homologous genes in deep subseafloor sedimentary metagenomes.</title>
        <authorList>
            <person name="Kawai M."/>
            <person name="Futagami T."/>
            <person name="Toyoda A."/>
            <person name="Takaki Y."/>
            <person name="Nishi S."/>
            <person name="Hori S."/>
            <person name="Arai W."/>
            <person name="Tsubouchi T."/>
            <person name="Morono Y."/>
            <person name="Uchiyama I."/>
            <person name="Ito T."/>
            <person name="Fujiyama A."/>
            <person name="Inagaki F."/>
            <person name="Takami H."/>
        </authorList>
    </citation>
    <scope>NUCLEOTIDE SEQUENCE</scope>
    <source>
        <strain evidence="2">Expedition CK06-06</strain>
    </source>
</reference>
<feature type="non-terminal residue" evidence="2">
    <location>
        <position position="1"/>
    </location>
</feature>
<dbReference type="Pfam" id="PF05048">
    <property type="entry name" value="NosD"/>
    <property type="match status" value="1"/>
</dbReference>
<evidence type="ECO:0000259" key="1">
    <source>
        <dbReference type="Pfam" id="PF05048"/>
    </source>
</evidence>
<dbReference type="EMBL" id="BARS01053709">
    <property type="protein sequence ID" value="GAG53102.1"/>
    <property type="molecule type" value="Genomic_DNA"/>
</dbReference>
<organism evidence="2">
    <name type="scientific">marine sediment metagenome</name>
    <dbReference type="NCBI Taxonomy" id="412755"/>
    <lineage>
        <taxon>unclassified sequences</taxon>
        <taxon>metagenomes</taxon>
        <taxon>ecological metagenomes</taxon>
    </lineage>
</organism>